<dbReference type="GO" id="GO:0008270">
    <property type="term" value="F:zinc ion binding"/>
    <property type="evidence" value="ECO:0007669"/>
    <property type="project" value="UniProtKB-KW"/>
</dbReference>
<feature type="region of interest" description="Disordered" evidence="14">
    <location>
        <begin position="326"/>
        <end position="392"/>
    </location>
</feature>
<feature type="transmembrane region" description="Helical" evidence="15">
    <location>
        <begin position="1039"/>
        <end position="1057"/>
    </location>
</feature>
<organism evidence="18 19">
    <name type="scientific">Paraphaeosphaeria minitans</name>
    <dbReference type="NCBI Taxonomy" id="565426"/>
    <lineage>
        <taxon>Eukaryota</taxon>
        <taxon>Fungi</taxon>
        <taxon>Dikarya</taxon>
        <taxon>Ascomycota</taxon>
        <taxon>Pezizomycotina</taxon>
        <taxon>Dothideomycetes</taxon>
        <taxon>Pleosporomycetidae</taxon>
        <taxon>Pleosporales</taxon>
        <taxon>Massarineae</taxon>
        <taxon>Didymosphaeriaceae</taxon>
        <taxon>Paraphaeosphaeria</taxon>
    </lineage>
</organism>
<evidence type="ECO:0000256" key="1">
    <source>
        <dbReference type="ARBA" id="ARBA00000900"/>
    </source>
</evidence>
<gene>
    <name evidence="18" type="ORF">PMIN01_04298</name>
</gene>
<evidence type="ECO:0000259" key="17">
    <source>
        <dbReference type="PROSITE" id="PS51292"/>
    </source>
</evidence>
<feature type="transmembrane region" description="Helical" evidence="15">
    <location>
        <begin position="1362"/>
        <end position="1387"/>
    </location>
</feature>
<dbReference type="SMART" id="SM00744">
    <property type="entry name" value="RINGv"/>
    <property type="match status" value="1"/>
</dbReference>
<feature type="transmembrane region" description="Helical" evidence="15">
    <location>
        <begin position="836"/>
        <end position="860"/>
    </location>
</feature>
<dbReference type="FunFam" id="3.30.40.10:FF:000287">
    <property type="entry name" value="RING finger membrane protein"/>
    <property type="match status" value="1"/>
</dbReference>
<feature type="transmembrane region" description="Helical" evidence="15">
    <location>
        <begin position="866"/>
        <end position="886"/>
    </location>
</feature>
<accession>A0A9P6GLW5</accession>
<evidence type="ECO:0000256" key="15">
    <source>
        <dbReference type="SAM" id="Phobius"/>
    </source>
</evidence>
<dbReference type="PANTHER" id="PTHR13145">
    <property type="entry name" value="SSM4 PROTEIN"/>
    <property type="match status" value="1"/>
</dbReference>
<feature type="region of interest" description="Disordered" evidence="14">
    <location>
        <begin position="670"/>
        <end position="697"/>
    </location>
</feature>
<dbReference type="CDD" id="cd16702">
    <property type="entry name" value="RING_CH-C4HC3_MARCH6"/>
    <property type="match status" value="1"/>
</dbReference>
<evidence type="ECO:0000313" key="19">
    <source>
        <dbReference type="Proteomes" id="UP000756921"/>
    </source>
</evidence>
<feature type="compositionally biased region" description="Acidic residues" evidence="14">
    <location>
        <begin position="333"/>
        <end position="355"/>
    </location>
</feature>
<dbReference type="EC" id="2.3.2.27" evidence="4"/>
<feature type="compositionally biased region" description="Basic and acidic residues" evidence="14">
    <location>
        <begin position="356"/>
        <end position="370"/>
    </location>
</feature>
<evidence type="ECO:0000256" key="8">
    <source>
        <dbReference type="ARBA" id="ARBA00022771"/>
    </source>
</evidence>
<dbReference type="GO" id="GO:0005789">
    <property type="term" value="C:endoplasmic reticulum membrane"/>
    <property type="evidence" value="ECO:0007669"/>
    <property type="project" value="TreeGrafter"/>
</dbReference>
<keyword evidence="10" id="KW-0862">Zinc</keyword>
<feature type="transmembrane region" description="Helical" evidence="15">
    <location>
        <begin position="1136"/>
        <end position="1154"/>
    </location>
</feature>
<dbReference type="Gene3D" id="3.30.40.10">
    <property type="entry name" value="Zinc/RING finger domain, C3HC4 (zinc finger)"/>
    <property type="match status" value="1"/>
</dbReference>
<proteinExistence type="predicted"/>
<dbReference type="GO" id="GO:0061630">
    <property type="term" value="F:ubiquitin protein ligase activity"/>
    <property type="evidence" value="ECO:0007669"/>
    <property type="project" value="UniProtKB-EC"/>
</dbReference>
<feature type="transmembrane region" description="Helical" evidence="15">
    <location>
        <begin position="1195"/>
        <end position="1218"/>
    </location>
</feature>
<dbReference type="OrthoDB" id="1108038at2759"/>
<comment type="catalytic activity">
    <reaction evidence="1">
        <text>S-ubiquitinyl-[E2 ubiquitin-conjugating enzyme]-L-cysteine + [acceptor protein]-L-lysine = [E2 ubiquitin-conjugating enzyme]-L-cysteine + N(6)-ubiquitinyl-[acceptor protein]-L-lysine.</text>
        <dbReference type="EC" id="2.3.2.27"/>
    </reaction>
</comment>
<evidence type="ECO:0000313" key="18">
    <source>
        <dbReference type="EMBL" id="KAF9736519.1"/>
    </source>
</evidence>
<evidence type="ECO:0000256" key="3">
    <source>
        <dbReference type="ARBA" id="ARBA00004906"/>
    </source>
</evidence>
<dbReference type="PANTHER" id="PTHR13145:SF0">
    <property type="entry name" value="E3 UBIQUITIN-PROTEIN LIGASE MARCHF6"/>
    <property type="match status" value="1"/>
</dbReference>
<evidence type="ECO:0000256" key="11">
    <source>
        <dbReference type="ARBA" id="ARBA00022989"/>
    </source>
</evidence>
<feature type="transmembrane region" description="Helical" evidence="15">
    <location>
        <begin position="1407"/>
        <end position="1425"/>
    </location>
</feature>
<feature type="compositionally biased region" description="Acidic residues" evidence="14">
    <location>
        <begin position="371"/>
        <end position="380"/>
    </location>
</feature>
<dbReference type="SUPFAM" id="SSF57850">
    <property type="entry name" value="RING/U-box"/>
    <property type="match status" value="1"/>
</dbReference>
<feature type="compositionally biased region" description="Basic and acidic residues" evidence="14">
    <location>
        <begin position="591"/>
        <end position="602"/>
    </location>
</feature>
<feature type="transmembrane region" description="Helical" evidence="15">
    <location>
        <begin position="808"/>
        <end position="829"/>
    </location>
</feature>
<comment type="pathway">
    <text evidence="3">Protein modification; protein ubiquitination.</text>
</comment>
<comment type="subcellular location">
    <subcellularLocation>
        <location evidence="2">Membrane</location>
        <topology evidence="2">Multi-pass membrane protein</topology>
    </subcellularLocation>
</comment>
<dbReference type="Proteomes" id="UP000756921">
    <property type="component" value="Unassembled WGS sequence"/>
</dbReference>
<reference evidence="18" key="1">
    <citation type="journal article" date="2020" name="Mol. Plant Microbe Interact.">
        <title>Genome Sequence of the Biocontrol Agent Coniothyrium minitans strain Conio (IMI 134523).</title>
        <authorList>
            <person name="Patel D."/>
            <person name="Shittu T.A."/>
            <person name="Baroncelli R."/>
            <person name="Muthumeenakshi S."/>
            <person name="Osborne T.H."/>
            <person name="Janganan T.K."/>
            <person name="Sreenivasaprasad S."/>
        </authorList>
    </citation>
    <scope>NUCLEOTIDE SEQUENCE</scope>
    <source>
        <strain evidence="18">Conio</strain>
    </source>
</reference>
<evidence type="ECO:0000256" key="13">
    <source>
        <dbReference type="PROSITE-ProRule" id="PRU00175"/>
    </source>
</evidence>
<feature type="transmembrane region" description="Helical" evidence="15">
    <location>
        <begin position="1586"/>
        <end position="1604"/>
    </location>
</feature>
<feature type="region of interest" description="Disordered" evidence="14">
    <location>
        <begin position="450"/>
        <end position="631"/>
    </location>
</feature>
<keyword evidence="5" id="KW-0808">Transferase</keyword>
<feature type="compositionally biased region" description="Basic and acidic residues" evidence="14">
    <location>
        <begin position="450"/>
        <end position="466"/>
    </location>
</feature>
<feature type="transmembrane region" description="Helical" evidence="15">
    <location>
        <begin position="1089"/>
        <end position="1116"/>
    </location>
</feature>
<keyword evidence="12 15" id="KW-0472">Membrane</keyword>
<sequence length="1651" mass="182607">MASAGDARLKHAPEASPATDLPPASQPTDKDDADTCRICRGESTPQEPLFYPCKCSGSIKYVHQECLMEWLSHSQKKYCELCKTSFRFTKLYHPAMPNTIPTSVFLRRAAVHIFELFMTWCRAVLVASVWLMLLPWCMRVVWRSLFWVGDGGWNRDDYMELRSLPNGSAAPSVYDLDALYKAHTAANAANTTAGIPIPSLLLPLSQTRNVGAVEPTVWTFAKRFLWAFVTPLHTLAPPPALNRTDLNTTADHLGPRNPSLLSDVSFFNFFPSQAANGFLVDVLEGQIITLAVVVAFILIFLIREWVVQQQPVINMVMLNGNAAAAADQAQQNQEEEDDEEEDDEEEEEEEDEVAAGEEHDHEREADHLEDGTDAEEDEEPASPVQSTIRGPSFECREKLESELPEGRAILETWHETGKPPEDMIIQAFKDGSFDLTEDWAYFLDELPGRIRNELDEEGLRRREDSLVTRGRALPERSSSLAYSTHETPSSARTSSASPSKRPPLPARGRSSLATDVKRRLEEDGSWSFANLQQPEDENAQEPAPEIPNSWDDEVPDSLPPDQEQGSDHSSESWQQVPDIAVENSDQASSQDKGKGTAVDRDPSSPTIAVAGPSTSTQGQKGLEKREETTTRIWAYTQDDAAGSSGLGDEASILSTCGSDSYRDTVDTDAEDFAAEVAPELTQEDHNETDVEQEREPEPAAVFDVQPPRRLLDRVLDWMFEGVAPGVHAAEDGGDDAHIVRNVADEAPFVPFAGNEPREAADQPIQDLEVVAAAAQAGVDVNDQDAIDDAEDLEGILELIGMQGPLTGLFQNAMFSAVLISATLACAVWLPYLWGKVVILFMGSPVALFVKLPLQIVATLADLLVDSFVFLAASFVSGMLEIFFLCVRQASGGTMERPFELAFNQSKTISNSAASRLWNLVESSPLLPPPTYFRLSIHSHEALRTIQNTTSFTMNRTNNMVTAFLEDATGSSSSSFIVATVQLLVEAIQVASATMYGKGASLASWLLATKSYKVTFDLDFGSDINPASVADAHWTATDRLIAVLAGYAFFALAGAIYLKKTGFFSTSSQGIKIERIITEVLLQAGGVLKVILIISIEMLVFPLYCGLLLDMALLPLFKDANLYTRWQWTRESPWTSGFVHWFIGTCYMFHFALFVSMCRKIMRRGVLYFIRDPDDPQFHPVRDVLERSVTTQLRKIAFSALVYGALVIVCLGGVVWSLNQLTSGVLPIHWVSHAPSLELPLDLLFYNFLTPVIIKLYKPSDALQTISGWWFRLCARFLRLSNFLFSEKANNQEGRTVKGEFVFEGRYVRAPASDQARIPKGDPVFVEVDEQNVRKDGLQDAGGVHNSTLVAKVYIPPWFRVRIAIFVFTIWIFAAIAGVSATIIPLLFGRYLFSLLLPTSVEMNDIHSFSLGLYSLGSLAYTAYHLHAFFTAIDRPAAAALATLAASTSRAAVRAARFTYVWASLVLLIPLLFAVLIEFYGLIPLHAYLGPADPHVVHLIQDWTLGFLYARLVSRLAFADRSSRPARAFAAVIRDGYLEPDARIATRVFVLPALALFAVSIVVPSAVALSLNHTVLLAAEQQTRKMVWRFVFPCLGLAVGFVWAGKEGLGVVRRWRGVVRDEVYLVGERLHNFGERRRAMHVPLEGQQLLGA</sequence>
<dbReference type="InterPro" id="IPR013083">
    <property type="entry name" value="Znf_RING/FYVE/PHD"/>
</dbReference>
<dbReference type="InterPro" id="IPR001841">
    <property type="entry name" value="Znf_RING"/>
</dbReference>
<dbReference type="Pfam" id="PF12906">
    <property type="entry name" value="RINGv"/>
    <property type="match status" value="1"/>
</dbReference>
<dbReference type="EMBL" id="WJXW01000004">
    <property type="protein sequence ID" value="KAF9736519.1"/>
    <property type="molecule type" value="Genomic_DNA"/>
</dbReference>
<keyword evidence="9" id="KW-0833">Ubl conjugation pathway</keyword>
<dbReference type="PROSITE" id="PS50089">
    <property type="entry name" value="ZF_RING_2"/>
    <property type="match status" value="1"/>
</dbReference>
<feature type="compositionally biased region" description="Polar residues" evidence="14">
    <location>
        <begin position="476"/>
        <end position="486"/>
    </location>
</feature>
<feature type="domain" description="RING-type" evidence="16">
    <location>
        <begin position="36"/>
        <end position="83"/>
    </location>
</feature>
<protein>
    <recommendedName>
        <fullName evidence="4">RING-type E3 ubiquitin transferase</fullName>
        <ecNumber evidence="4">2.3.2.27</ecNumber>
    </recommendedName>
</protein>
<dbReference type="Pfam" id="PF23113">
    <property type="entry name" value="MARCHF6_C"/>
    <property type="match status" value="1"/>
</dbReference>
<evidence type="ECO:0000256" key="4">
    <source>
        <dbReference type="ARBA" id="ARBA00012483"/>
    </source>
</evidence>
<keyword evidence="6 15" id="KW-0812">Transmembrane</keyword>
<feature type="transmembrane region" description="Helical" evidence="15">
    <location>
        <begin position="1547"/>
        <end position="1566"/>
    </location>
</feature>
<evidence type="ECO:0000259" key="16">
    <source>
        <dbReference type="PROSITE" id="PS50089"/>
    </source>
</evidence>
<keyword evidence="19" id="KW-1185">Reference proteome</keyword>
<feature type="transmembrane region" description="Helical" evidence="15">
    <location>
        <begin position="1238"/>
        <end position="1256"/>
    </location>
</feature>
<evidence type="ECO:0000256" key="5">
    <source>
        <dbReference type="ARBA" id="ARBA00022679"/>
    </source>
</evidence>
<feature type="compositionally biased region" description="Low complexity" evidence="14">
    <location>
        <begin position="487"/>
        <end position="499"/>
    </location>
</feature>
<dbReference type="PROSITE" id="PS51292">
    <property type="entry name" value="ZF_RING_CH"/>
    <property type="match status" value="1"/>
</dbReference>
<comment type="caution">
    <text evidence="18">The sequence shown here is derived from an EMBL/GenBank/DDBJ whole genome shotgun (WGS) entry which is preliminary data.</text>
</comment>
<feature type="transmembrane region" description="Helical" evidence="15">
    <location>
        <begin position="1494"/>
        <end position="1513"/>
    </location>
</feature>
<feature type="domain" description="RING-CH-type" evidence="17">
    <location>
        <begin position="28"/>
        <end position="89"/>
    </location>
</feature>
<evidence type="ECO:0000256" key="6">
    <source>
        <dbReference type="ARBA" id="ARBA00022692"/>
    </source>
</evidence>
<evidence type="ECO:0000256" key="2">
    <source>
        <dbReference type="ARBA" id="ARBA00004141"/>
    </source>
</evidence>
<keyword evidence="7" id="KW-0479">Metal-binding</keyword>
<feature type="region of interest" description="Disordered" evidence="14">
    <location>
        <begin position="1"/>
        <end position="32"/>
    </location>
</feature>
<dbReference type="GO" id="GO:0036503">
    <property type="term" value="P:ERAD pathway"/>
    <property type="evidence" value="ECO:0007669"/>
    <property type="project" value="TreeGrafter"/>
</dbReference>
<dbReference type="InterPro" id="IPR056521">
    <property type="entry name" value="MARCHF6-like_C"/>
</dbReference>
<keyword evidence="11 15" id="KW-1133">Transmembrane helix</keyword>
<evidence type="ECO:0000256" key="9">
    <source>
        <dbReference type="ARBA" id="ARBA00022786"/>
    </source>
</evidence>
<evidence type="ECO:0000256" key="7">
    <source>
        <dbReference type="ARBA" id="ARBA00022723"/>
    </source>
</evidence>
<name>A0A9P6GLW5_9PLEO</name>
<evidence type="ECO:0000256" key="12">
    <source>
        <dbReference type="ARBA" id="ARBA00023136"/>
    </source>
</evidence>
<keyword evidence="8 13" id="KW-0863">Zinc-finger</keyword>
<feature type="compositionally biased region" description="Basic and acidic residues" evidence="14">
    <location>
        <begin position="682"/>
        <end position="697"/>
    </location>
</feature>
<evidence type="ECO:0000256" key="14">
    <source>
        <dbReference type="SAM" id="MobiDB-lite"/>
    </source>
</evidence>
<evidence type="ECO:0000256" key="10">
    <source>
        <dbReference type="ARBA" id="ARBA00022833"/>
    </source>
</evidence>
<feature type="transmembrane region" description="Helical" evidence="15">
    <location>
        <begin position="1459"/>
        <end position="1482"/>
    </location>
</feature>
<dbReference type="InterPro" id="IPR011016">
    <property type="entry name" value="Znf_RING-CH"/>
</dbReference>